<proteinExistence type="predicted"/>
<dbReference type="SUPFAM" id="SSF57756">
    <property type="entry name" value="Retrovirus zinc finger-like domains"/>
    <property type="match status" value="1"/>
</dbReference>
<dbReference type="GO" id="GO:0003676">
    <property type="term" value="F:nucleic acid binding"/>
    <property type="evidence" value="ECO:0007669"/>
    <property type="project" value="InterPro"/>
</dbReference>
<dbReference type="EMBL" id="BKCJ010000035">
    <property type="protein sequence ID" value="GEU28992.1"/>
    <property type="molecule type" value="Genomic_DNA"/>
</dbReference>
<accession>A0A699GID3</accession>
<evidence type="ECO:0000259" key="2">
    <source>
        <dbReference type="Pfam" id="PF14244"/>
    </source>
</evidence>
<evidence type="ECO:0000313" key="3">
    <source>
        <dbReference type="EMBL" id="GEU28992.1"/>
    </source>
</evidence>
<name>A0A699GID3_TANCI</name>
<sequence>MVVTKDVSKSGDDANKHTHVSSSSELNLSFGDTSYLHPNDTGSSSIVTIKLTGTENYKLWSIAMTFSLKNHNKLGFIDGSCKKENNNSDLANQWDMCNSVVVTWILNSLSPDLFVGAIYAKTAYVMWKDLKDTYDKVNGSDVFNLHKNINSLIQNDAGKHFEKHNQLIKLMLFLMGLEKSYLEIKCDILTKEPLPLVKVAFAVVSDEESHMNATSIGVTKPTATAFVAKTFDNKIRFNNNNNKGSGSNTHSNNRGRNPNIKCTNCNKIGHIIDRCFELVGYPTGYVKKNFNANTKLVSSNNAFASADVHSNNMSSNNDTTSNYLVSLSNEQLARLMSLLNNNGILTANANMAEYVVSLLSVHRLVRDSKLFVAFDESNCYIQDLRENMTVGIDIQCAGSDTRPPMLDRTDFSSWQQRIRLYCLGKENGVNILKSIYEGPFQMGIVQETLAEGTEGAPHLGPERPRVYSDLSPEENDRYNVDIRATNVLLQRLPNDIYTLINHYTDAKDIWDNVKMLLEGSKLTKEDRESQLMQLNSKFVNNMLPEWDRFVTVVKLNRRLRDSNYDQLYAYLKQREAHANENKMMSDRFSQHTVDPLALMSNVSHQQHYLQSSTTPPSTYVPPYLANNAHLDSGLSATDNLIRNLTNRLSLFTQSYKTFLPQTNNQVKTSSNTRN</sequence>
<dbReference type="GO" id="GO:0008270">
    <property type="term" value="F:zinc ion binding"/>
    <property type="evidence" value="ECO:0007669"/>
    <property type="project" value="InterPro"/>
</dbReference>
<feature type="domain" description="Retrotransposon Copia-like N-terminal" evidence="2">
    <location>
        <begin position="37"/>
        <end position="83"/>
    </location>
</feature>
<organism evidence="3">
    <name type="scientific">Tanacetum cinerariifolium</name>
    <name type="common">Dalmatian daisy</name>
    <name type="synonym">Chrysanthemum cinerariifolium</name>
    <dbReference type="NCBI Taxonomy" id="118510"/>
    <lineage>
        <taxon>Eukaryota</taxon>
        <taxon>Viridiplantae</taxon>
        <taxon>Streptophyta</taxon>
        <taxon>Embryophyta</taxon>
        <taxon>Tracheophyta</taxon>
        <taxon>Spermatophyta</taxon>
        <taxon>Magnoliopsida</taxon>
        <taxon>eudicotyledons</taxon>
        <taxon>Gunneridae</taxon>
        <taxon>Pentapetalae</taxon>
        <taxon>asterids</taxon>
        <taxon>campanulids</taxon>
        <taxon>Asterales</taxon>
        <taxon>Asteraceae</taxon>
        <taxon>Asteroideae</taxon>
        <taxon>Anthemideae</taxon>
        <taxon>Anthemidinae</taxon>
        <taxon>Tanacetum</taxon>
    </lineage>
</organism>
<protein>
    <submittedName>
        <fullName evidence="3">Putative Gag-polypeptide of LTR copia-type</fullName>
    </submittedName>
</protein>
<feature type="compositionally biased region" description="Basic and acidic residues" evidence="1">
    <location>
        <begin position="1"/>
        <end position="16"/>
    </location>
</feature>
<feature type="compositionally biased region" description="Low complexity" evidence="1">
    <location>
        <begin position="238"/>
        <end position="252"/>
    </location>
</feature>
<reference evidence="3" key="1">
    <citation type="journal article" date="2019" name="Sci. Rep.">
        <title>Draft genome of Tanacetum cinerariifolium, the natural source of mosquito coil.</title>
        <authorList>
            <person name="Yamashiro T."/>
            <person name="Shiraishi A."/>
            <person name="Satake H."/>
            <person name="Nakayama K."/>
        </authorList>
    </citation>
    <scope>NUCLEOTIDE SEQUENCE</scope>
</reference>
<evidence type="ECO:0000256" key="1">
    <source>
        <dbReference type="SAM" id="MobiDB-lite"/>
    </source>
</evidence>
<gene>
    <name evidence="3" type="ORF">Tci_000970</name>
</gene>
<dbReference type="PANTHER" id="PTHR37610">
    <property type="entry name" value="CCHC-TYPE DOMAIN-CONTAINING PROTEIN"/>
    <property type="match status" value="1"/>
</dbReference>
<feature type="region of interest" description="Disordered" evidence="1">
    <location>
        <begin position="1"/>
        <end position="20"/>
    </location>
</feature>
<dbReference type="AlphaFoldDB" id="A0A699GID3"/>
<dbReference type="PANTHER" id="PTHR37610:SF78">
    <property type="entry name" value="GAG-POLYPEPTIDE OF LTR COPIA-TYPE-RELATED"/>
    <property type="match status" value="1"/>
</dbReference>
<feature type="region of interest" description="Disordered" evidence="1">
    <location>
        <begin position="237"/>
        <end position="259"/>
    </location>
</feature>
<dbReference type="InterPro" id="IPR036875">
    <property type="entry name" value="Znf_CCHC_sf"/>
</dbReference>
<dbReference type="InterPro" id="IPR029472">
    <property type="entry name" value="Copia-like_N"/>
</dbReference>
<comment type="caution">
    <text evidence="3">The sequence shown here is derived from an EMBL/GenBank/DDBJ whole genome shotgun (WGS) entry which is preliminary data.</text>
</comment>
<dbReference type="Pfam" id="PF14244">
    <property type="entry name" value="Retrotran_gag_3"/>
    <property type="match status" value="1"/>
</dbReference>